<feature type="domain" description="Major facilitator superfamily (MFS) profile" evidence="9">
    <location>
        <begin position="19"/>
        <end position="400"/>
    </location>
</feature>
<keyword evidence="4 8" id="KW-1003">Cell membrane</keyword>
<dbReference type="CDD" id="cd17320">
    <property type="entry name" value="MFS_MdfA_MDR_like"/>
    <property type="match status" value="1"/>
</dbReference>
<gene>
    <name evidence="10" type="ORF">K5V21_10750</name>
</gene>
<feature type="transmembrane region" description="Helical" evidence="8">
    <location>
        <begin position="174"/>
        <end position="199"/>
    </location>
</feature>
<feature type="transmembrane region" description="Helical" evidence="8">
    <location>
        <begin position="287"/>
        <end position="304"/>
    </location>
</feature>
<evidence type="ECO:0000256" key="4">
    <source>
        <dbReference type="ARBA" id="ARBA00022475"/>
    </source>
</evidence>
<dbReference type="NCBIfam" id="TIGR00710">
    <property type="entry name" value="efflux_Bcr_CflA"/>
    <property type="match status" value="1"/>
</dbReference>
<name>A0ABS7KYN7_CLOSR</name>
<feature type="transmembrane region" description="Helical" evidence="8">
    <location>
        <begin position="220"/>
        <end position="246"/>
    </location>
</feature>
<feature type="transmembrane region" description="Helical" evidence="8">
    <location>
        <begin position="347"/>
        <end position="366"/>
    </location>
</feature>
<dbReference type="Gene3D" id="1.20.1720.10">
    <property type="entry name" value="Multidrug resistance protein D"/>
    <property type="match status" value="1"/>
</dbReference>
<dbReference type="Proteomes" id="UP001299068">
    <property type="component" value="Unassembled WGS sequence"/>
</dbReference>
<dbReference type="EMBL" id="JAIKTU010000008">
    <property type="protein sequence ID" value="MBY0755925.1"/>
    <property type="molecule type" value="Genomic_DNA"/>
</dbReference>
<evidence type="ECO:0000256" key="7">
    <source>
        <dbReference type="ARBA" id="ARBA00023136"/>
    </source>
</evidence>
<organism evidence="10 11">
    <name type="scientific">Clostridium sardiniense</name>
    <name type="common">Clostridium absonum</name>
    <dbReference type="NCBI Taxonomy" id="29369"/>
    <lineage>
        <taxon>Bacteria</taxon>
        <taxon>Bacillati</taxon>
        <taxon>Bacillota</taxon>
        <taxon>Clostridia</taxon>
        <taxon>Eubacteriales</taxon>
        <taxon>Clostridiaceae</taxon>
        <taxon>Clostridium</taxon>
    </lineage>
</organism>
<evidence type="ECO:0000313" key="11">
    <source>
        <dbReference type="Proteomes" id="UP001299068"/>
    </source>
</evidence>
<keyword evidence="7 8" id="KW-0472">Membrane</keyword>
<dbReference type="InterPro" id="IPR036259">
    <property type="entry name" value="MFS_trans_sf"/>
</dbReference>
<evidence type="ECO:0000259" key="9">
    <source>
        <dbReference type="PROSITE" id="PS50850"/>
    </source>
</evidence>
<evidence type="ECO:0000256" key="8">
    <source>
        <dbReference type="RuleBase" id="RU365088"/>
    </source>
</evidence>
<accession>A0ABS7KYN7</accession>
<feature type="transmembrane region" description="Helical" evidence="8">
    <location>
        <begin position="141"/>
        <end position="168"/>
    </location>
</feature>
<dbReference type="InterPro" id="IPR011701">
    <property type="entry name" value="MFS"/>
</dbReference>
<dbReference type="PANTHER" id="PTHR23502">
    <property type="entry name" value="MAJOR FACILITATOR SUPERFAMILY"/>
    <property type="match status" value="1"/>
</dbReference>
<feature type="transmembrane region" description="Helical" evidence="8">
    <location>
        <begin position="258"/>
        <end position="275"/>
    </location>
</feature>
<evidence type="ECO:0000256" key="5">
    <source>
        <dbReference type="ARBA" id="ARBA00022692"/>
    </source>
</evidence>
<dbReference type="SUPFAM" id="SSF103473">
    <property type="entry name" value="MFS general substrate transporter"/>
    <property type="match status" value="1"/>
</dbReference>
<keyword evidence="5 8" id="KW-0812">Transmembrane</keyword>
<comment type="subcellular location">
    <subcellularLocation>
        <location evidence="1 8">Cell membrane</location>
        <topology evidence="1 8">Multi-pass membrane protein</topology>
    </subcellularLocation>
</comment>
<dbReference type="InterPro" id="IPR004812">
    <property type="entry name" value="Efflux_drug-R_Bcr/CmlA"/>
</dbReference>
<dbReference type="InterPro" id="IPR020846">
    <property type="entry name" value="MFS_dom"/>
</dbReference>
<evidence type="ECO:0000256" key="3">
    <source>
        <dbReference type="ARBA" id="ARBA00022448"/>
    </source>
</evidence>
<evidence type="ECO:0000256" key="2">
    <source>
        <dbReference type="ARBA" id="ARBA00006236"/>
    </source>
</evidence>
<protein>
    <recommendedName>
        <fullName evidence="8">Bcr/CflA family efflux transporter</fullName>
    </recommendedName>
</protein>
<dbReference type="Pfam" id="PF07690">
    <property type="entry name" value="MFS_1"/>
    <property type="match status" value="1"/>
</dbReference>
<feature type="transmembrane region" description="Helical" evidence="8">
    <location>
        <begin position="52"/>
        <end position="73"/>
    </location>
</feature>
<dbReference type="RefSeq" id="WP_221861254.1">
    <property type="nucleotide sequence ID" value="NZ_JAIKTU010000008.1"/>
</dbReference>
<reference evidence="10 11" key="1">
    <citation type="journal article" date="2021" name="Cell Host Microbe">
        <title>in vivo commensal control of Clostridioides difficile virulence.</title>
        <authorList>
            <person name="Girinathan B.P."/>
            <person name="Dibenedetto N."/>
            <person name="Worley J.N."/>
            <person name="Peltier J."/>
            <person name="Arrieta-Ortiz M.L."/>
            <person name="Rupa Christinal Immanuel S."/>
            <person name="Lavin R."/>
            <person name="Delaney M.L."/>
            <person name="Cummins C."/>
            <person name="Hoffmann M."/>
            <person name="Luo Y."/>
            <person name="Gonzalez-Escalona N."/>
            <person name="Allard M."/>
            <person name="Onderdonk A.B."/>
            <person name="Gerber G.K."/>
            <person name="Sonenshein A.L."/>
            <person name="Baliga N."/>
            <person name="Dupuy B."/>
            <person name="Bry L."/>
        </authorList>
    </citation>
    <scope>NUCLEOTIDE SEQUENCE [LARGE SCALE GENOMIC DNA]</scope>
    <source>
        <strain evidence="10 11">DSM 599</strain>
    </source>
</reference>
<keyword evidence="6 8" id="KW-1133">Transmembrane helix</keyword>
<feature type="transmembrane region" description="Helical" evidence="8">
    <location>
        <begin position="372"/>
        <end position="393"/>
    </location>
</feature>
<keyword evidence="11" id="KW-1185">Reference proteome</keyword>
<feature type="transmembrane region" description="Helical" evidence="8">
    <location>
        <begin position="20"/>
        <end position="40"/>
    </location>
</feature>
<evidence type="ECO:0000256" key="1">
    <source>
        <dbReference type="ARBA" id="ARBA00004651"/>
    </source>
</evidence>
<comment type="caution">
    <text evidence="10">The sequence shown here is derived from an EMBL/GenBank/DDBJ whole genome shotgun (WGS) entry which is preliminary data.</text>
</comment>
<keyword evidence="3 8" id="KW-0813">Transport</keyword>
<proteinExistence type="inferred from homology"/>
<evidence type="ECO:0000256" key="6">
    <source>
        <dbReference type="ARBA" id="ARBA00022989"/>
    </source>
</evidence>
<comment type="caution">
    <text evidence="8">Lacks conserved residue(s) required for the propagation of feature annotation.</text>
</comment>
<dbReference type="PROSITE" id="PS50850">
    <property type="entry name" value="MFS"/>
    <property type="match status" value="1"/>
</dbReference>
<feature type="transmembrane region" description="Helical" evidence="8">
    <location>
        <begin position="310"/>
        <end position="326"/>
    </location>
</feature>
<evidence type="ECO:0000313" key="10">
    <source>
        <dbReference type="EMBL" id="MBY0755925.1"/>
    </source>
</evidence>
<dbReference type="PANTHER" id="PTHR23502:SF132">
    <property type="entry name" value="POLYAMINE TRANSPORTER 2-RELATED"/>
    <property type="match status" value="1"/>
</dbReference>
<comment type="similarity">
    <text evidence="2 8">Belongs to the major facilitator superfamily. Bcr/CmlA family.</text>
</comment>
<sequence>MNTEEKINNTQKFLGDKGFILFIGFLSAFVPMSTDLYLPALPKMVDTFHTDISTLNLTITFFFIFYAIGMLFWGPLSDKYGRRKILLIGMTCYCIGSFLCANSSSVETLIISRIIQAIGSGSAVSVSTAMMKDVYTGKKLVAMLALVQSIAMTTPVIAPSIGALILKYSSWHGIFWTLTIVSVIGIVGGILLEETLVTYSTQKISKVFGNLKVVSKNPGFSLLMLIFSITSIPLMAYITMSSYIYIDGFGLKDDVYTYFYSFSAIFLIIGPILYVKLSKKFKSNTIMTIDFIVLILSGILLILVGNKSPYIFSISLVPAMLCGNMLRPPSTNLMLAQQDTNIGSASSLISFANTIMGSVGMFLITLNVGNKIVAIGTMYLIVAITSLTLWILFHKKPFIKQTY</sequence>